<proteinExistence type="predicted"/>
<accession>A0A917VWU6</accession>
<evidence type="ECO:0000313" key="2">
    <source>
        <dbReference type="Proteomes" id="UP000638263"/>
    </source>
</evidence>
<organism evidence="1 2">
    <name type="scientific">Nocardia jinanensis</name>
    <dbReference type="NCBI Taxonomy" id="382504"/>
    <lineage>
        <taxon>Bacteria</taxon>
        <taxon>Bacillati</taxon>
        <taxon>Actinomycetota</taxon>
        <taxon>Actinomycetes</taxon>
        <taxon>Mycobacteriales</taxon>
        <taxon>Nocardiaceae</taxon>
        <taxon>Nocardia</taxon>
    </lineage>
</organism>
<evidence type="ECO:0000313" key="1">
    <source>
        <dbReference type="EMBL" id="GGL35638.1"/>
    </source>
</evidence>
<reference evidence="1" key="1">
    <citation type="journal article" date="2014" name="Int. J. Syst. Evol. Microbiol.">
        <title>Complete genome sequence of Corynebacterium casei LMG S-19264T (=DSM 44701T), isolated from a smear-ripened cheese.</title>
        <authorList>
            <consortium name="US DOE Joint Genome Institute (JGI-PGF)"/>
            <person name="Walter F."/>
            <person name="Albersmeier A."/>
            <person name="Kalinowski J."/>
            <person name="Ruckert C."/>
        </authorList>
    </citation>
    <scope>NUCLEOTIDE SEQUENCE</scope>
    <source>
        <strain evidence="1">CGMCC 4.3508</strain>
    </source>
</reference>
<keyword evidence="2" id="KW-1185">Reference proteome</keyword>
<reference evidence="1" key="2">
    <citation type="submission" date="2020-09" db="EMBL/GenBank/DDBJ databases">
        <authorList>
            <person name="Sun Q."/>
            <person name="Zhou Y."/>
        </authorList>
    </citation>
    <scope>NUCLEOTIDE SEQUENCE</scope>
    <source>
        <strain evidence="1">CGMCC 4.3508</strain>
    </source>
</reference>
<dbReference type="AlphaFoldDB" id="A0A917VWU6"/>
<dbReference type="EMBL" id="BMMH01000017">
    <property type="protein sequence ID" value="GGL35638.1"/>
    <property type="molecule type" value="Genomic_DNA"/>
</dbReference>
<name>A0A917VWU6_9NOCA</name>
<protein>
    <submittedName>
        <fullName evidence="1">Uncharacterized protein</fullName>
    </submittedName>
</protein>
<gene>
    <name evidence="1" type="ORF">GCM10011588_58020</name>
</gene>
<comment type="caution">
    <text evidence="1">The sequence shown here is derived from an EMBL/GenBank/DDBJ whole genome shotgun (WGS) entry which is preliminary data.</text>
</comment>
<dbReference type="Proteomes" id="UP000638263">
    <property type="component" value="Unassembled WGS sequence"/>
</dbReference>
<sequence>MVSRAPNDFAVGDSGRDLILLCNSSFQQISTERPPRRTFAPDRFRCGAMVDHPRRTEPDHTALRDRAIRAAAEFATGDTAALRPVAPPRTARTPA</sequence>